<evidence type="ECO:0000313" key="1">
    <source>
        <dbReference type="EMBL" id="PWZ18411.1"/>
    </source>
</evidence>
<gene>
    <name evidence="1" type="ORF">Zm00014a_015906</name>
</gene>
<dbReference type="AlphaFoldDB" id="A0A3L6EEE3"/>
<evidence type="ECO:0008006" key="2">
    <source>
        <dbReference type="Google" id="ProtNLM"/>
    </source>
</evidence>
<protein>
    <recommendedName>
        <fullName evidence="2">Retrotransposon Copia-like N-terminal domain-containing protein</fullName>
    </recommendedName>
</protein>
<organism evidence="1">
    <name type="scientific">Zea mays</name>
    <name type="common">Maize</name>
    <dbReference type="NCBI Taxonomy" id="4577"/>
    <lineage>
        <taxon>Eukaryota</taxon>
        <taxon>Viridiplantae</taxon>
        <taxon>Streptophyta</taxon>
        <taxon>Embryophyta</taxon>
        <taxon>Tracheophyta</taxon>
        <taxon>Spermatophyta</taxon>
        <taxon>Magnoliopsida</taxon>
        <taxon>Liliopsida</taxon>
        <taxon>Poales</taxon>
        <taxon>Poaceae</taxon>
        <taxon>PACMAD clade</taxon>
        <taxon>Panicoideae</taxon>
        <taxon>Andropogonodae</taxon>
        <taxon>Andropogoneae</taxon>
        <taxon>Tripsacinae</taxon>
        <taxon>Zea</taxon>
    </lineage>
</organism>
<sequence>MKVHGHDRRDMATKEFEELSLDGHNYPTWASDIEITFASCGIIDAIAAPITSANPVNDVKKNATLFLLRLYIHEDLKQEYLMER</sequence>
<accession>A0A3L6EEE3</accession>
<name>A0A3L6EEE3_MAIZE</name>
<dbReference type="Proteomes" id="UP000251960">
    <property type="component" value="Chromosome 6"/>
</dbReference>
<reference evidence="1" key="1">
    <citation type="journal article" date="2018" name="Nat. Genet.">
        <title>Extensive intraspecific gene order and gene structural variations between Mo17 and other maize genomes.</title>
        <authorList>
            <person name="Sun S."/>
            <person name="Zhou Y."/>
            <person name="Chen J."/>
            <person name="Shi J."/>
            <person name="Zhao H."/>
            <person name="Zhao H."/>
            <person name="Song W."/>
            <person name="Zhang M."/>
            <person name="Cui Y."/>
            <person name="Dong X."/>
            <person name="Liu H."/>
            <person name="Ma X."/>
            <person name="Jiao Y."/>
            <person name="Wang B."/>
            <person name="Wei X."/>
            <person name="Stein J.C."/>
            <person name="Glaubitz J.C."/>
            <person name="Lu F."/>
            <person name="Yu G."/>
            <person name="Liang C."/>
            <person name="Fengler K."/>
            <person name="Li B."/>
            <person name="Rafalski A."/>
            <person name="Schnable P.S."/>
            <person name="Ware D.H."/>
            <person name="Buckler E.S."/>
            <person name="Lai J."/>
        </authorList>
    </citation>
    <scope>NUCLEOTIDE SEQUENCE [LARGE SCALE GENOMIC DNA]</scope>
    <source>
        <tissue evidence="1">Seedling</tissue>
    </source>
</reference>
<comment type="caution">
    <text evidence="1">The sequence shown here is derived from an EMBL/GenBank/DDBJ whole genome shotgun (WGS) entry which is preliminary data.</text>
</comment>
<dbReference type="EMBL" id="NCVQ01000007">
    <property type="protein sequence ID" value="PWZ18411.1"/>
    <property type="molecule type" value="Genomic_DNA"/>
</dbReference>
<proteinExistence type="predicted"/>